<dbReference type="AlphaFoldDB" id="A0A5C4TE77"/>
<feature type="transmembrane region" description="Helical" evidence="6">
    <location>
        <begin position="12"/>
        <end position="34"/>
    </location>
</feature>
<keyword evidence="8" id="KW-1185">Reference proteome</keyword>
<proteinExistence type="predicted"/>
<keyword evidence="4 6" id="KW-1133">Transmembrane helix</keyword>
<feature type="transmembrane region" description="Helical" evidence="6">
    <location>
        <begin position="297"/>
        <end position="320"/>
    </location>
</feature>
<dbReference type="OrthoDB" id="385011at2"/>
<name>A0A5C4TE77_9BACL</name>
<evidence type="ECO:0000256" key="2">
    <source>
        <dbReference type="ARBA" id="ARBA00022475"/>
    </source>
</evidence>
<keyword evidence="3 6" id="KW-0812">Transmembrane</keyword>
<evidence type="ECO:0000313" key="7">
    <source>
        <dbReference type="EMBL" id="TNJ66749.1"/>
    </source>
</evidence>
<feature type="transmembrane region" description="Helical" evidence="6">
    <location>
        <begin position="175"/>
        <end position="194"/>
    </location>
</feature>
<reference evidence="7 8" key="1">
    <citation type="submission" date="2019-05" db="EMBL/GenBank/DDBJ databases">
        <title>We sequenced the genome of Paenibacillus hemerocallicola KCTC 33185 for further insight into its adaptation and study the phylogeny of Paenibacillus.</title>
        <authorList>
            <person name="Narsing Rao M.P."/>
        </authorList>
    </citation>
    <scope>NUCLEOTIDE SEQUENCE [LARGE SCALE GENOMIC DNA]</scope>
    <source>
        <strain evidence="7 8">KCTC 33185</strain>
    </source>
</reference>
<comment type="caution">
    <text evidence="7">The sequence shown here is derived from an EMBL/GenBank/DDBJ whole genome shotgun (WGS) entry which is preliminary data.</text>
</comment>
<keyword evidence="2" id="KW-1003">Cell membrane</keyword>
<feature type="transmembrane region" description="Helical" evidence="6">
    <location>
        <begin position="254"/>
        <end position="276"/>
    </location>
</feature>
<dbReference type="PANTHER" id="PTHR30250:SF11">
    <property type="entry name" value="O-ANTIGEN TRANSPORTER-RELATED"/>
    <property type="match status" value="1"/>
</dbReference>
<evidence type="ECO:0000256" key="3">
    <source>
        <dbReference type="ARBA" id="ARBA00022692"/>
    </source>
</evidence>
<keyword evidence="5 6" id="KW-0472">Membrane</keyword>
<evidence type="ECO:0000256" key="6">
    <source>
        <dbReference type="SAM" id="Phobius"/>
    </source>
</evidence>
<evidence type="ECO:0000313" key="8">
    <source>
        <dbReference type="Proteomes" id="UP000307943"/>
    </source>
</evidence>
<feature type="transmembrane region" description="Helical" evidence="6">
    <location>
        <begin position="359"/>
        <end position="378"/>
    </location>
</feature>
<evidence type="ECO:0008006" key="9">
    <source>
        <dbReference type="Google" id="ProtNLM"/>
    </source>
</evidence>
<evidence type="ECO:0000256" key="1">
    <source>
        <dbReference type="ARBA" id="ARBA00004651"/>
    </source>
</evidence>
<gene>
    <name evidence="7" type="ORF">FE784_07625</name>
</gene>
<accession>A0A5C4TE77</accession>
<dbReference type="PANTHER" id="PTHR30250">
    <property type="entry name" value="PST FAMILY PREDICTED COLANIC ACID TRANSPORTER"/>
    <property type="match status" value="1"/>
</dbReference>
<feature type="transmembrane region" description="Helical" evidence="6">
    <location>
        <begin position="215"/>
        <end position="242"/>
    </location>
</feature>
<feature type="transmembrane region" description="Helical" evidence="6">
    <location>
        <begin position="151"/>
        <end position="169"/>
    </location>
</feature>
<dbReference type="EMBL" id="VDCQ01000008">
    <property type="protein sequence ID" value="TNJ66749.1"/>
    <property type="molecule type" value="Genomic_DNA"/>
</dbReference>
<dbReference type="Proteomes" id="UP000307943">
    <property type="component" value="Unassembled WGS sequence"/>
</dbReference>
<feature type="transmembrane region" description="Helical" evidence="6">
    <location>
        <begin position="116"/>
        <end position="139"/>
    </location>
</feature>
<feature type="transmembrane region" description="Helical" evidence="6">
    <location>
        <begin position="436"/>
        <end position="455"/>
    </location>
</feature>
<organism evidence="7 8">
    <name type="scientific">Paenibacillus hemerocallicola</name>
    <dbReference type="NCBI Taxonomy" id="1172614"/>
    <lineage>
        <taxon>Bacteria</taxon>
        <taxon>Bacillati</taxon>
        <taxon>Bacillota</taxon>
        <taxon>Bacilli</taxon>
        <taxon>Bacillales</taxon>
        <taxon>Paenibacillaceae</taxon>
        <taxon>Paenibacillus</taxon>
    </lineage>
</organism>
<comment type="subcellular location">
    <subcellularLocation>
        <location evidence="1">Cell membrane</location>
        <topology evidence="1">Multi-pass membrane protein</topology>
    </subcellularLocation>
</comment>
<feature type="transmembrane region" description="Helical" evidence="6">
    <location>
        <begin position="326"/>
        <end position="347"/>
    </location>
</feature>
<feature type="transmembrane region" description="Helical" evidence="6">
    <location>
        <begin position="46"/>
        <end position="67"/>
    </location>
</feature>
<dbReference type="RefSeq" id="WP_139601554.1">
    <property type="nucleotide sequence ID" value="NZ_VDCQ01000008.1"/>
</dbReference>
<dbReference type="Pfam" id="PF01943">
    <property type="entry name" value="Polysacc_synt"/>
    <property type="match status" value="1"/>
</dbReference>
<protein>
    <recommendedName>
        <fullName evidence="9">Polysaccharide biosynthesis protein</fullName>
    </recommendedName>
</protein>
<dbReference type="InterPro" id="IPR050833">
    <property type="entry name" value="Poly_Biosynth_Transport"/>
</dbReference>
<sequence>MEEKRVTKLINNMIYAFTAQGISFVLSIIMSLVIPKLLGVEEYSYWQLFIFYSSYIGFLHFGLNDGIYLRIGGVEYEKLNHRSIGSQFWLIFIFHCMLALIVIVCSSVFVNDWNRRVVYISTAISLPLSNAIGFIGFIFQAVNKTKIFSTTVIIDKLWFIAVVIVLIILNSDSFIWFIIFSIIGNLFALLYCLLNGHKFIFIKIESIKQTLKEMTINVSVGISLMFSNIASLLILGIGRFIVDKKWGIEVFGKFSFSLTLATFLLAFIAQVSMVLFPALRQTDEVQQKKFFLMSRDLLGIVLAGFLLAYMPMNYLLGIWLPQYKESLQYLILLLPLCIYEGKMNMLCSTYFKVLRKEKLLLKINLISLLLSVMLSIIGGYLFNSIYALIILIVFAVALRSIISEYCLSKMLGGGGLKSTVAESLLVIIFMSSTWFVGPFGGFILYLLSFCTYLILSRKKLEGVMVQTRKYFSKRTSSQI</sequence>
<dbReference type="GO" id="GO:0005886">
    <property type="term" value="C:plasma membrane"/>
    <property type="evidence" value="ECO:0007669"/>
    <property type="project" value="UniProtKB-SubCell"/>
</dbReference>
<evidence type="ECO:0000256" key="4">
    <source>
        <dbReference type="ARBA" id="ARBA00022989"/>
    </source>
</evidence>
<evidence type="ECO:0000256" key="5">
    <source>
        <dbReference type="ARBA" id="ARBA00023136"/>
    </source>
</evidence>
<feature type="transmembrane region" description="Helical" evidence="6">
    <location>
        <begin position="88"/>
        <end position="110"/>
    </location>
</feature>
<dbReference type="InterPro" id="IPR002797">
    <property type="entry name" value="Polysacc_synth"/>
</dbReference>